<dbReference type="Proteomes" id="UP000708208">
    <property type="component" value="Unassembled WGS sequence"/>
</dbReference>
<evidence type="ECO:0000313" key="2">
    <source>
        <dbReference type="EMBL" id="CAG7646579.1"/>
    </source>
</evidence>
<keyword evidence="3" id="KW-1185">Reference proteome</keyword>
<dbReference type="AlphaFoldDB" id="A0A8J2NQX8"/>
<protein>
    <submittedName>
        <fullName evidence="2">Uncharacterized protein</fullName>
    </submittedName>
</protein>
<comment type="caution">
    <text evidence="2">The sequence shown here is derived from an EMBL/GenBank/DDBJ whole genome shotgun (WGS) entry which is preliminary data.</text>
</comment>
<feature type="coiled-coil region" evidence="1">
    <location>
        <begin position="71"/>
        <end position="102"/>
    </location>
</feature>
<keyword evidence="1" id="KW-0175">Coiled coil</keyword>
<sequence>MDCELVWELVRKYLRELQQALSTQPSLTTTSPTAIMNVSVSTNEIRDILIDVIRQEFKSGITASLSIPDTLADLQSELDKTKQLLEERTTELNKLKELSQEEPFENIDSKNRASSEELLPDATIIIPSNTTESPAVGTLLEEVLGEMKNVKMELSLVRDACSCMASNYADISPQVQDIRARTHEEEVQIITDEYEKALRSLEAPVDGDTLNGHSVPEISTEIPLITGNQVTLTIEIINRLSLPLTNLQTYIHSGEPYQDLPAMVKAGTREVATFRGGVPSINNVPGGAIAYRIGLTGVQLLLYYFNNKSKRSVMGFGLTLAELPVKTYFETCSLGCSSLDFMRPDKKYLSVESETTTTLVKLQNLRAKATINPSTRSIWTIEILCIMPESSPKAYLKFEGEKYFRGDKCLKAGESFAGKNISNVLADISTVYGCVVEISNGLKMSLENVSTYLFEGEQPQTILADSRELLVFTDNMKVEGLFTYQIQGTDLRIAVAIRCEESGNSFAIGFIPARTNTNQHLLDGLTDSSHWKTRPEKKYALAHEGPQVIEIRNIIAHAAMASEPKAMLKISVTTF</sequence>
<name>A0A8J2NQX8_9HEXA</name>
<evidence type="ECO:0000313" key="3">
    <source>
        <dbReference type="Proteomes" id="UP000708208"/>
    </source>
</evidence>
<evidence type="ECO:0000256" key="1">
    <source>
        <dbReference type="SAM" id="Coils"/>
    </source>
</evidence>
<reference evidence="2" key="1">
    <citation type="submission" date="2021-06" db="EMBL/GenBank/DDBJ databases">
        <authorList>
            <person name="Hodson N. C."/>
            <person name="Mongue J. A."/>
            <person name="Jaron S. K."/>
        </authorList>
    </citation>
    <scope>NUCLEOTIDE SEQUENCE</scope>
</reference>
<gene>
    <name evidence="2" type="ORF">AFUS01_LOCUS587</name>
</gene>
<organism evidence="2 3">
    <name type="scientific">Allacma fusca</name>
    <dbReference type="NCBI Taxonomy" id="39272"/>
    <lineage>
        <taxon>Eukaryota</taxon>
        <taxon>Metazoa</taxon>
        <taxon>Ecdysozoa</taxon>
        <taxon>Arthropoda</taxon>
        <taxon>Hexapoda</taxon>
        <taxon>Collembola</taxon>
        <taxon>Symphypleona</taxon>
        <taxon>Sminthuridae</taxon>
        <taxon>Allacma</taxon>
    </lineage>
</organism>
<accession>A0A8J2NQX8</accession>
<dbReference type="EMBL" id="CAJVCH010002947">
    <property type="protein sequence ID" value="CAG7646579.1"/>
    <property type="molecule type" value="Genomic_DNA"/>
</dbReference>
<proteinExistence type="predicted"/>